<dbReference type="EMBL" id="OA882073">
    <property type="protein sequence ID" value="CAD7272494.1"/>
    <property type="molecule type" value="Genomic_DNA"/>
</dbReference>
<reference evidence="1" key="1">
    <citation type="submission" date="2020-11" db="EMBL/GenBank/DDBJ databases">
        <authorList>
            <person name="Tran Van P."/>
        </authorList>
    </citation>
    <scope>NUCLEOTIDE SEQUENCE</scope>
</reference>
<protein>
    <submittedName>
        <fullName evidence="1">Uncharacterized protein</fullName>
    </submittedName>
</protein>
<keyword evidence="2" id="KW-1185">Reference proteome</keyword>
<proteinExistence type="predicted"/>
<name>A0A7R9BE99_9CRUS</name>
<dbReference type="EMBL" id="CAJPEX010000036">
    <property type="protein sequence ID" value="CAG0912646.1"/>
    <property type="molecule type" value="Genomic_DNA"/>
</dbReference>
<evidence type="ECO:0000313" key="2">
    <source>
        <dbReference type="Proteomes" id="UP000678499"/>
    </source>
</evidence>
<evidence type="ECO:0000313" key="1">
    <source>
        <dbReference type="EMBL" id="CAD7272494.1"/>
    </source>
</evidence>
<gene>
    <name evidence="1" type="ORF">NMOB1V02_LOCUS423</name>
</gene>
<dbReference type="AlphaFoldDB" id="A0A7R9BE99"/>
<accession>A0A7R9BE99</accession>
<organism evidence="1">
    <name type="scientific">Notodromas monacha</name>
    <dbReference type="NCBI Taxonomy" id="399045"/>
    <lineage>
        <taxon>Eukaryota</taxon>
        <taxon>Metazoa</taxon>
        <taxon>Ecdysozoa</taxon>
        <taxon>Arthropoda</taxon>
        <taxon>Crustacea</taxon>
        <taxon>Oligostraca</taxon>
        <taxon>Ostracoda</taxon>
        <taxon>Podocopa</taxon>
        <taxon>Podocopida</taxon>
        <taxon>Cypridocopina</taxon>
        <taxon>Cypridoidea</taxon>
        <taxon>Cyprididae</taxon>
        <taxon>Notodromas</taxon>
    </lineage>
</organism>
<sequence>MEANAMEFPSRANVDVRLMQRSSTVSTLSSGSAKIGSWFSALSDRRRNKKSMKASKSITLAVKLSGKNSKCQFRLSAFLCLPV</sequence>
<dbReference type="Proteomes" id="UP000678499">
    <property type="component" value="Unassembled WGS sequence"/>
</dbReference>